<evidence type="ECO:0000313" key="2">
    <source>
        <dbReference type="Proteomes" id="UP000019486"/>
    </source>
</evidence>
<reference evidence="1 2" key="1">
    <citation type="submission" date="2013-08" db="EMBL/GenBank/DDBJ databases">
        <title>The genome sequence of Skermanella stibiiresistens.</title>
        <authorList>
            <person name="Zhu W."/>
            <person name="Wang G."/>
        </authorList>
    </citation>
    <scope>NUCLEOTIDE SEQUENCE [LARGE SCALE GENOMIC DNA]</scope>
    <source>
        <strain evidence="1 2">SB22</strain>
    </source>
</reference>
<keyword evidence="2" id="KW-1185">Reference proteome</keyword>
<dbReference type="AlphaFoldDB" id="W9HA69"/>
<organism evidence="1 2">
    <name type="scientific">Skermanella stibiiresistens SB22</name>
    <dbReference type="NCBI Taxonomy" id="1385369"/>
    <lineage>
        <taxon>Bacteria</taxon>
        <taxon>Pseudomonadati</taxon>
        <taxon>Pseudomonadota</taxon>
        <taxon>Alphaproteobacteria</taxon>
        <taxon>Rhodospirillales</taxon>
        <taxon>Azospirillaceae</taxon>
        <taxon>Skermanella</taxon>
    </lineage>
</organism>
<comment type="caution">
    <text evidence="1">The sequence shown here is derived from an EMBL/GenBank/DDBJ whole genome shotgun (WGS) entry which is preliminary data.</text>
</comment>
<dbReference type="RefSeq" id="WP_037450559.1">
    <property type="nucleotide sequence ID" value="NZ_AVFL01000006.1"/>
</dbReference>
<sequence>MITFQVQPDYRSTIGTAAAQAEDASRFLGEEIANHLAWAASSMETLGLLAVKLPPSLKIP</sequence>
<dbReference type="Proteomes" id="UP000019486">
    <property type="component" value="Unassembled WGS sequence"/>
</dbReference>
<proteinExistence type="predicted"/>
<dbReference type="EMBL" id="AVFL01000006">
    <property type="protein sequence ID" value="EWY40743.1"/>
    <property type="molecule type" value="Genomic_DNA"/>
</dbReference>
<evidence type="ECO:0000313" key="1">
    <source>
        <dbReference type="EMBL" id="EWY40743.1"/>
    </source>
</evidence>
<gene>
    <name evidence="1" type="ORF">N825_32975</name>
</gene>
<protein>
    <submittedName>
        <fullName evidence="1">Uncharacterized protein</fullName>
    </submittedName>
</protein>
<accession>W9HA69</accession>
<name>W9HA69_9PROT</name>